<dbReference type="InterPro" id="IPR014710">
    <property type="entry name" value="RmlC-like_jellyroll"/>
</dbReference>
<comment type="caution">
    <text evidence="5">The sequence shown here is derived from an EMBL/GenBank/DDBJ whole genome shotgun (WGS) entry which is preliminary data.</text>
</comment>
<evidence type="ECO:0000256" key="3">
    <source>
        <dbReference type="ARBA" id="ARBA00023163"/>
    </source>
</evidence>
<dbReference type="EMBL" id="DVMZ01000111">
    <property type="protein sequence ID" value="HIU59309.1"/>
    <property type="molecule type" value="Genomic_DNA"/>
</dbReference>
<evidence type="ECO:0000256" key="1">
    <source>
        <dbReference type="ARBA" id="ARBA00023015"/>
    </source>
</evidence>
<dbReference type="AlphaFoldDB" id="A0A9D1MFN6"/>
<feature type="domain" description="HTH araC/xylS-type" evidence="4">
    <location>
        <begin position="159"/>
        <end position="256"/>
    </location>
</feature>
<dbReference type="Gene3D" id="2.60.120.10">
    <property type="entry name" value="Jelly Rolls"/>
    <property type="match status" value="1"/>
</dbReference>
<accession>A0A9D1MFN6</accession>
<dbReference type="SUPFAM" id="SSF46689">
    <property type="entry name" value="Homeodomain-like"/>
    <property type="match status" value="1"/>
</dbReference>
<dbReference type="InterPro" id="IPR009057">
    <property type="entry name" value="Homeodomain-like_sf"/>
</dbReference>
<dbReference type="InterPro" id="IPR011051">
    <property type="entry name" value="RmlC_Cupin_sf"/>
</dbReference>
<organism evidence="5 6">
    <name type="scientific">Candidatus Scatosoma pullistercoris</name>
    <dbReference type="NCBI Taxonomy" id="2840934"/>
    <lineage>
        <taxon>Bacteria</taxon>
        <taxon>Bacillati</taxon>
        <taxon>Bacillota</taxon>
        <taxon>Clostridia</taxon>
        <taxon>Candidatus Scatosoma</taxon>
    </lineage>
</organism>
<dbReference type="Pfam" id="PF12833">
    <property type="entry name" value="HTH_18"/>
    <property type="match status" value="1"/>
</dbReference>
<protein>
    <submittedName>
        <fullName evidence="5">Helix-turn-helix transcriptional regulator</fullName>
    </submittedName>
</protein>
<dbReference type="Gene3D" id="1.10.10.60">
    <property type="entry name" value="Homeodomain-like"/>
    <property type="match status" value="1"/>
</dbReference>
<keyword evidence="1" id="KW-0805">Transcription regulation</keyword>
<keyword evidence="2" id="KW-0238">DNA-binding</keyword>
<evidence type="ECO:0000259" key="4">
    <source>
        <dbReference type="PROSITE" id="PS01124"/>
    </source>
</evidence>
<dbReference type="InterPro" id="IPR013096">
    <property type="entry name" value="Cupin_2"/>
</dbReference>
<sequence length="256" mass="29402">MSYYELPAEGRGYYLFEHRILGDARAHFHSAVEFVFVESGRAEAIVDGESRLLSAGQACFSDSFRVHFYREAAQASVYVFVGDKSCFEEFFREQGDRAFPKFFAFSDFPFLEKLHSLCTARGRYVSATLRGAAEMLLGRLAESVPLESRRRDGNAELVCKVLRYAQSRSAEDLSLAALSREFGYSREHLSRILGRYLSEGWNGYVNRLRARRAEEMLSERPGENVLKIAYECGFESPNTFYRAYRREFGKSPRRSN</sequence>
<dbReference type="Pfam" id="PF07883">
    <property type="entry name" value="Cupin_2"/>
    <property type="match status" value="1"/>
</dbReference>
<dbReference type="GO" id="GO:0003700">
    <property type="term" value="F:DNA-binding transcription factor activity"/>
    <property type="evidence" value="ECO:0007669"/>
    <property type="project" value="InterPro"/>
</dbReference>
<dbReference type="PANTHER" id="PTHR43280">
    <property type="entry name" value="ARAC-FAMILY TRANSCRIPTIONAL REGULATOR"/>
    <property type="match status" value="1"/>
</dbReference>
<evidence type="ECO:0000313" key="5">
    <source>
        <dbReference type="EMBL" id="HIU59309.1"/>
    </source>
</evidence>
<proteinExistence type="predicted"/>
<dbReference type="Proteomes" id="UP000824081">
    <property type="component" value="Unassembled WGS sequence"/>
</dbReference>
<dbReference type="InterPro" id="IPR018062">
    <property type="entry name" value="HTH_AraC-typ_CS"/>
</dbReference>
<reference evidence="5" key="2">
    <citation type="journal article" date="2021" name="PeerJ">
        <title>Extensive microbial diversity within the chicken gut microbiome revealed by metagenomics and culture.</title>
        <authorList>
            <person name="Gilroy R."/>
            <person name="Ravi A."/>
            <person name="Getino M."/>
            <person name="Pursley I."/>
            <person name="Horton D.L."/>
            <person name="Alikhan N.F."/>
            <person name="Baker D."/>
            <person name="Gharbi K."/>
            <person name="Hall N."/>
            <person name="Watson M."/>
            <person name="Adriaenssens E.M."/>
            <person name="Foster-Nyarko E."/>
            <person name="Jarju S."/>
            <person name="Secka A."/>
            <person name="Antonio M."/>
            <person name="Oren A."/>
            <person name="Chaudhuri R.R."/>
            <person name="La Ragione R."/>
            <person name="Hildebrand F."/>
            <person name="Pallen M.J."/>
        </authorList>
    </citation>
    <scope>NUCLEOTIDE SEQUENCE</scope>
    <source>
        <strain evidence="5">11687</strain>
    </source>
</reference>
<keyword evidence="3" id="KW-0804">Transcription</keyword>
<dbReference type="PROSITE" id="PS01124">
    <property type="entry name" value="HTH_ARAC_FAMILY_2"/>
    <property type="match status" value="1"/>
</dbReference>
<dbReference type="InterPro" id="IPR018060">
    <property type="entry name" value="HTH_AraC"/>
</dbReference>
<reference evidence="5" key="1">
    <citation type="submission" date="2020-10" db="EMBL/GenBank/DDBJ databases">
        <authorList>
            <person name="Gilroy R."/>
        </authorList>
    </citation>
    <scope>NUCLEOTIDE SEQUENCE</scope>
    <source>
        <strain evidence="5">11687</strain>
    </source>
</reference>
<name>A0A9D1MFN6_9FIRM</name>
<dbReference type="PANTHER" id="PTHR43280:SF2">
    <property type="entry name" value="HTH-TYPE TRANSCRIPTIONAL REGULATOR EXSA"/>
    <property type="match status" value="1"/>
</dbReference>
<dbReference type="GO" id="GO:0043565">
    <property type="term" value="F:sequence-specific DNA binding"/>
    <property type="evidence" value="ECO:0007669"/>
    <property type="project" value="InterPro"/>
</dbReference>
<dbReference type="PROSITE" id="PS00041">
    <property type="entry name" value="HTH_ARAC_FAMILY_1"/>
    <property type="match status" value="1"/>
</dbReference>
<dbReference type="SMART" id="SM00342">
    <property type="entry name" value="HTH_ARAC"/>
    <property type="match status" value="1"/>
</dbReference>
<dbReference type="SUPFAM" id="SSF51182">
    <property type="entry name" value="RmlC-like cupins"/>
    <property type="match status" value="1"/>
</dbReference>
<evidence type="ECO:0000313" key="6">
    <source>
        <dbReference type="Proteomes" id="UP000824081"/>
    </source>
</evidence>
<evidence type="ECO:0000256" key="2">
    <source>
        <dbReference type="ARBA" id="ARBA00023125"/>
    </source>
</evidence>
<gene>
    <name evidence="5" type="ORF">IAC57_04305</name>
</gene>